<accession>A0A2W5T8R3</accession>
<proteinExistence type="predicted"/>
<dbReference type="Proteomes" id="UP000249061">
    <property type="component" value="Unassembled WGS sequence"/>
</dbReference>
<evidence type="ECO:0000313" key="1">
    <source>
        <dbReference type="EMBL" id="PZR11910.1"/>
    </source>
</evidence>
<organism evidence="1 2">
    <name type="scientific">Archangium gephyra</name>
    <dbReference type="NCBI Taxonomy" id="48"/>
    <lineage>
        <taxon>Bacteria</taxon>
        <taxon>Pseudomonadati</taxon>
        <taxon>Myxococcota</taxon>
        <taxon>Myxococcia</taxon>
        <taxon>Myxococcales</taxon>
        <taxon>Cystobacterineae</taxon>
        <taxon>Archangiaceae</taxon>
        <taxon>Archangium</taxon>
    </lineage>
</organism>
<name>A0A2W5T8R3_9BACT</name>
<dbReference type="AlphaFoldDB" id="A0A2W5T8R3"/>
<comment type="caution">
    <text evidence="1">The sequence shown here is derived from an EMBL/GenBank/DDBJ whole genome shotgun (WGS) entry which is preliminary data.</text>
</comment>
<dbReference type="EMBL" id="QFQP01000013">
    <property type="protein sequence ID" value="PZR11910.1"/>
    <property type="molecule type" value="Genomic_DNA"/>
</dbReference>
<sequence>MKKLALLFALASCGLDNSLGGSLSEVFPLDISTAEVARNEEALQVTYFRNRGVFLDVVARISVSLKVEGVSEDGGVPVLVPKEGTRIEVVGDYSPGNPRCAVTTAPGGEPVRNLPRIKRGDFTITSGGEYGEVTSGNFSVLFEQEGGDVGFGRTLFGNFKGELRDAGFGELP</sequence>
<reference evidence="1 2" key="1">
    <citation type="submission" date="2017-08" db="EMBL/GenBank/DDBJ databases">
        <title>Infants hospitalized years apart are colonized by the same room-sourced microbial strains.</title>
        <authorList>
            <person name="Brooks B."/>
            <person name="Olm M.R."/>
            <person name="Firek B.A."/>
            <person name="Baker R."/>
            <person name="Thomas B.C."/>
            <person name="Morowitz M.J."/>
            <person name="Banfield J.F."/>
        </authorList>
    </citation>
    <scope>NUCLEOTIDE SEQUENCE [LARGE SCALE GENOMIC DNA]</scope>
    <source>
        <strain evidence="1">S2_003_000_R2_14</strain>
    </source>
</reference>
<evidence type="ECO:0008006" key="3">
    <source>
        <dbReference type="Google" id="ProtNLM"/>
    </source>
</evidence>
<protein>
    <recommendedName>
        <fullName evidence="3">Lipoprotein</fullName>
    </recommendedName>
</protein>
<evidence type="ECO:0000313" key="2">
    <source>
        <dbReference type="Proteomes" id="UP000249061"/>
    </source>
</evidence>
<gene>
    <name evidence="1" type="ORF">DI536_16395</name>
</gene>